<evidence type="ECO:0000313" key="1">
    <source>
        <dbReference type="EMBL" id="CAB4147310.1"/>
    </source>
</evidence>
<dbReference type="EMBL" id="LR796476">
    <property type="protein sequence ID" value="CAB4147310.1"/>
    <property type="molecule type" value="Genomic_DNA"/>
</dbReference>
<gene>
    <name evidence="1" type="ORF">UFOVP513_25</name>
</gene>
<reference evidence="1" key="1">
    <citation type="submission" date="2020-04" db="EMBL/GenBank/DDBJ databases">
        <authorList>
            <person name="Chiriac C."/>
            <person name="Salcher M."/>
            <person name="Ghai R."/>
            <person name="Kavagutti S V."/>
        </authorList>
    </citation>
    <scope>NUCLEOTIDE SEQUENCE</scope>
</reference>
<sequence length="487" mass="53783">MAEELASPEVFTKQAKGIIDPIQALPLKDRAPKYQEAMAEILPQQIQAGVNVEREKIARDVDVKEAGAKEGQRLSEVQRMEQKGFAEKLDKYAPPTFQPSQEDLTTYAQLGSSIVTLGMMLGGGGKVPAKAALASMTGMLNGWRTGRKELYERESKNFEKESQRLSAVRKSIQDDMNQAMSLWPTKRKDAMALIEAVRFKVGSDSVLGAMLYKGNYDGVMKALESASKLDAAKLKDENALAAKKVDEAARERRHIETMRQRERLAEIRAQSKLDGKSDKGFLKPGAEVTKNYLGVNALSSDMKDIQENLKNPKLRKLISENRLEAFASEELGKIVAQIANEELPSELRQFLIKVRAVRNNYYFTISGKAVTGGEAMRNYGVVAQPADSADVMKDKVDVMIKTADRNILQYQKLYGLPALDKEAMISFRNPDGGFDARTILPGDLVGDGVKESAAPVAGSDSDIVTIGDKQYRKLPNKDAYVEIIKAK</sequence>
<protein>
    <submittedName>
        <fullName evidence="1">Uncharacterized protein</fullName>
    </submittedName>
</protein>
<accession>A0A6J5MQF9</accession>
<proteinExistence type="predicted"/>
<name>A0A6J5MQF9_9CAUD</name>
<organism evidence="1">
    <name type="scientific">uncultured Caudovirales phage</name>
    <dbReference type="NCBI Taxonomy" id="2100421"/>
    <lineage>
        <taxon>Viruses</taxon>
        <taxon>Duplodnaviria</taxon>
        <taxon>Heunggongvirae</taxon>
        <taxon>Uroviricota</taxon>
        <taxon>Caudoviricetes</taxon>
        <taxon>Peduoviridae</taxon>
        <taxon>Maltschvirus</taxon>
        <taxon>Maltschvirus maltsch</taxon>
    </lineage>
</organism>